<reference evidence="5 6" key="2">
    <citation type="submission" date="2018-11" db="EMBL/GenBank/DDBJ databases">
        <authorList>
            <consortium name="Pathogen Informatics"/>
        </authorList>
    </citation>
    <scope>NUCLEOTIDE SEQUENCE [LARGE SCALE GENOMIC DNA]</scope>
</reference>
<evidence type="ECO:0000313" key="6">
    <source>
        <dbReference type="Proteomes" id="UP000267606"/>
    </source>
</evidence>
<evidence type="ECO:0000313" key="5">
    <source>
        <dbReference type="EMBL" id="VDO51693.1"/>
    </source>
</evidence>
<dbReference type="GO" id="GO:0008270">
    <property type="term" value="F:zinc ion binding"/>
    <property type="evidence" value="ECO:0007669"/>
    <property type="project" value="UniProtKB-KW"/>
</dbReference>
<dbReference type="WBParaSite" id="OFLC_0000758401-mRNA-1">
    <property type="protein sequence ID" value="OFLC_0000758401-mRNA-1"/>
    <property type="gene ID" value="OFLC_0000758401"/>
</dbReference>
<keyword evidence="1" id="KW-0479">Metal-binding</keyword>
<dbReference type="EMBL" id="UZAJ01008010">
    <property type="protein sequence ID" value="VDO51693.1"/>
    <property type="molecule type" value="Genomic_DNA"/>
</dbReference>
<feature type="region of interest" description="Disordered" evidence="4">
    <location>
        <begin position="1"/>
        <end position="26"/>
    </location>
</feature>
<gene>
    <name evidence="5" type="ORF">OFLC_LOCUS7583</name>
</gene>
<evidence type="ECO:0000256" key="1">
    <source>
        <dbReference type="ARBA" id="ARBA00022723"/>
    </source>
</evidence>
<organism evidence="7">
    <name type="scientific">Onchocerca flexuosa</name>
    <dbReference type="NCBI Taxonomy" id="387005"/>
    <lineage>
        <taxon>Eukaryota</taxon>
        <taxon>Metazoa</taxon>
        <taxon>Ecdysozoa</taxon>
        <taxon>Nematoda</taxon>
        <taxon>Chromadorea</taxon>
        <taxon>Rhabditida</taxon>
        <taxon>Spirurina</taxon>
        <taxon>Spiruromorpha</taxon>
        <taxon>Filarioidea</taxon>
        <taxon>Onchocercidae</taxon>
        <taxon>Onchocerca</taxon>
    </lineage>
</organism>
<reference evidence="7" key="1">
    <citation type="submission" date="2016-06" db="UniProtKB">
        <authorList>
            <consortium name="WormBaseParasite"/>
        </authorList>
    </citation>
    <scope>IDENTIFICATION</scope>
</reference>
<feature type="region of interest" description="Disordered" evidence="4">
    <location>
        <begin position="49"/>
        <end position="113"/>
    </location>
</feature>
<evidence type="ECO:0000313" key="7">
    <source>
        <dbReference type="WBParaSite" id="OFLC_0000758401-mRNA-1"/>
    </source>
</evidence>
<evidence type="ECO:0000256" key="2">
    <source>
        <dbReference type="ARBA" id="ARBA00022771"/>
    </source>
</evidence>
<dbReference type="STRING" id="387005.A0A183HJC3"/>
<keyword evidence="3" id="KW-0862">Zinc</keyword>
<accession>A0A183HJC3</accession>
<proteinExistence type="predicted"/>
<feature type="compositionally biased region" description="Basic and acidic residues" evidence="4">
    <location>
        <begin position="1"/>
        <end position="15"/>
    </location>
</feature>
<keyword evidence="6" id="KW-1185">Reference proteome</keyword>
<evidence type="ECO:0000256" key="3">
    <source>
        <dbReference type="ARBA" id="ARBA00022833"/>
    </source>
</evidence>
<feature type="compositionally biased region" description="Basic residues" evidence="4">
    <location>
        <begin position="75"/>
        <end position="113"/>
    </location>
</feature>
<dbReference type="PANTHER" id="PTHR31437">
    <property type="entry name" value="SREK1IP1 FAMILY MEMBER"/>
    <property type="match status" value="1"/>
</dbReference>
<dbReference type="AlphaFoldDB" id="A0A183HJC3"/>
<protein>
    <submittedName>
        <fullName evidence="7">CCHC-type domain-containing protein</fullName>
    </submittedName>
</protein>
<sequence>MSSLEYRELLNRPEQSRSSATPTAGACRKCGYSGHLPFQCYNFLQPKGQSCADISSTSSESDYETPLTTKENKRNMKRKSKKHDHRKHHKRRKRSRSSSAKGKIKRKKKEKSL</sequence>
<dbReference type="Proteomes" id="UP000267606">
    <property type="component" value="Unassembled WGS sequence"/>
</dbReference>
<keyword evidence="2" id="KW-0863">Zinc-finger</keyword>
<dbReference type="PANTHER" id="PTHR31437:SF1">
    <property type="entry name" value="PROTEIN SREK1IP1"/>
    <property type="match status" value="1"/>
</dbReference>
<name>A0A183HJC3_9BILA</name>
<evidence type="ECO:0000256" key="4">
    <source>
        <dbReference type="SAM" id="MobiDB-lite"/>
    </source>
</evidence>